<evidence type="ECO:0000313" key="2">
    <source>
        <dbReference type="EMBL" id="GGH28798.1"/>
    </source>
</evidence>
<name>A0A917IBY5_9HYPH</name>
<protein>
    <submittedName>
        <fullName evidence="2">Uncharacterized protein</fullName>
    </submittedName>
</protein>
<dbReference type="Proteomes" id="UP000603912">
    <property type="component" value="Unassembled WGS sequence"/>
</dbReference>
<keyword evidence="1" id="KW-0472">Membrane</keyword>
<reference evidence="2" key="2">
    <citation type="submission" date="2020-09" db="EMBL/GenBank/DDBJ databases">
        <authorList>
            <person name="Sun Q."/>
            <person name="Zhou Y."/>
        </authorList>
    </citation>
    <scope>NUCLEOTIDE SEQUENCE</scope>
    <source>
        <strain evidence="2">CGMCC 1.12214</strain>
    </source>
</reference>
<keyword evidence="3" id="KW-1185">Reference proteome</keyword>
<comment type="caution">
    <text evidence="2">The sequence shown here is derived from an EMBL/GenBank/DDBJ whole genome shotgun (WGS) entry which is preliminary data.</text>
</comment>
<organism evidence="2 3">
    <name type="scientific">Alsobacter metallidurans</name>
    <dbReference type="NCBI Taxonomy" id="340221"/>
    <lineage>
        <taxon>Bacteria</taxon>
        <taxon>Pseudomonadati</taxon>
        <taxon>Pseudomonadota</taxon>
        <taxon>Alphaproteobacteria</taxon>
        <taxon>Hyphomicrobiales</taxon>
        <taxon>Alsobacteraceae</taxon>
        <taxon>Alsobacter</taxon>
    </lineage>
</organism>
<sequence>MRKARIEEAERSSAVAELRGAELARLELLKDELAPVFSQLPDDVDMFDFGLVGTEKPRLFVDMVAFVEMGRDRRTFRFIQDTRGGRLVLAESERVEPLVEAVTAYLGRRLVERERAQAGEIAVPTPQPAHAARGASPAGDRRYVVGDLVFAFVLGAIVGANLLLLAAWWKSRGGFAWLGMPGLG</sequence>
<feature type="transmembrane region" description="Helical" evidence="1">
    <location>
        <begin position="148"/>
        <end position="169"/>
    </location>
</feature>
<keyword evidence="1" id="KW-1133">Transmembrane helix</keyword>
<dbReference type="AlphaFoldDB" id="A0A917IBY5"/>
<proteinExistence type="predicted"/>
<accession>A0A917IBY5</accession>
<keyword evidence="1" id="KW-0812">Transmembrane</keyword>
<reference evidence="2" key="1">
    <citation type="journal article" date="2014" name="Int. J. Syst. Evol. Microbiol.">
        <title>Complete genome sequence of Corynebacterium casei LMG S-19264T (=DSM 44701T), isolated from a smear-ripened cheese.</title>
        <authorList>
            <consortium name="US DOE Joint Genome Institute (JGI-PGF)"/>
            <person name="Walter F."/>
            <person name="Albersmeier A."/>
            <person name="Kalinowski J."/>
            <person name="Ruckert C."/>
        </authorList>
    </citation>
    <scope>NUCLEOTIDE SEQUENCE</scope>
    <source>
        <strain evidence="2">CGMCC 1.12214</strain>
    </source>
</reference>
<evidence type="ECO:0000313" key="3">
    <source>
        <dbReference type="Proteomes" id="UP000603912"/>
    </source>
</evidence>
<dbReference type="EMBL" id="BMES01000002">
    <property type="protein sequence ID" value="GGH28798.1"/>
    <property type="molecule type" value="Genomic_DNA"/>
</dbReference>
<evidence type="ECO:0000256" key="1">
    <source>
        <dbReference type="SAM" id="Phobius"/>
    </source>
</evidence>
<gene>
    <name evidence="2" type="ORF">GCM10007036_38240</name>
</gene>